<evidence type="ECO:0000256" key="11">
    <source>
        <dbReference type="SAM" id="MobiDB-lite"/>
    </source>
</evidence>
<dbReference type="GO" id="GO:0046872">
    <property type="term" value="F:metal ion binding"/>
    <property type="evidence" value="ECO:0007669"/>
    <property type="project" value="UniProtKB-KW"/>
</dbReference>
<evidence type="ECO:0000256" key="6">
    <source>
        <dbReference type="ARBA" id="ARBA00022679"/>
    </source>
</evidence>
<proteinExistence type="predicted"/>
<evidence type="ECO:0000313" key="13">
    <source>
        <dbReference type="EMBL" id="CEM23883.1"/>
    </source>
</evidence>
<dbReference type="Pfam" id="PF04055">
    <property type="entry name" value="Radical_SAM"/>
    <property type="match status" value="1"/>
</dbReference>
<keyword evidence="9" id="KW-0408">Iron</keyword>
<dbReference type="PANTHER" id="PTHR30544">
    <property type="entry name" value="23S RRNA METHYLTRANSFERASE"/>
    <property type="match status" value="1"/>
</dbReference>
<keyword evidence="7" id="KW-0949">S-adenosyl-L-methionine</keyword>
<dbReference type="AlphaFoldDB" id="A0A0G4G5P9"/>
<keyword evidence="8" id="KW-0479">Metal-binding</keyword>
<protein>
    <recommendedName>
        <fullName evidence="12">Radical SAM core domain-containing protein</fullName>
    </recommendedName>
</protein>
<keyword evidence="4" id="KW-0963">Cytoplasm</keyword>
<evidence type="ECO:0000256" key="10">
    <source>
        <dbReference type="ARBA" id="ARBA00023014"/>
    </source>
</evidence>
<accession>A0A0G4G5P9</accession>
<dbReference type="InterPro" id="IPR007197">
    <property type="entry name" value="rSAM"/>
</dbReference>
<dbReference type="InterPro" id="IPR040072">
    <property type="entry name" value="Methyltransferase_A"/>
</dbReference>
<dbReference type="VEuPathDB" id="CryptoDB:Cvel_20408"/>
<feature type="region of interest" description="Disordered" evidence="11">
    <location>
        <begin position="413"/>
        <end position="439"/>
    </location>
</feature>
<dbReference type="PANTHER" id="PTHR30544:SF5">
    <property type="entry name" value="RADICAL SAM CORE DOMAIN-CONTAINING PROTEIN"/>
    <property type="match status" value="1"/>
</dbReference>
<dbReference type="InterPro" id="IPR058240">
    <property type="entry name" value="rSAM_sf"/>
</dbReference>
<evidence type="ECO:0000256" key="2">
    <source>
        <dbReference type="ARBA" id="ARBA00004496"/>
    </source>
</evidence>
<dbReference type="PhylomeDB" id="A0A0G4G5P9"/>
<dbReference type="GO" id="GO:0051539">
    <property type="term" value="F:4 iron, 4 sulfur cluster binding"/>
    <property type="evidence" value="ECO:0007669"/>
    <property type="project" value="UniProtKB-KW"/>
</dbReference>
<feature type="domain" description="Radical SAM core" evidence="12">
    <location>
        <begin position="170"/>
        <end position="414"/>
    </location>
</feature>
<dbReference type="EMBL" id="CDMZ01000913">
    <property type="protein sequence ID" value="CEM23883.1"/>
    <property type="molecule type" value="Genomic_DNA"/>
</dbReference>
<dbReference type="InterPro" id="IPR013785">
    <property type="entry name" value="Aldolase_TIM"/>
</dbReference>
<keyword evidence="10" id="KW-0411">Iron-sulfur</keyword>
<dbReference type="GO" id="GO:0005737">
    <property type="term" value="C:cytoplasm"/>
    <property type="evidence" value="ECO:0007669"/>
    <property type="project" value="UniProtKB-SubCell"/>
</dbReference>
<evidence type="ECO:0000256" key="1">
    <source>
        <dbReference type="ARBA" id="ARBA00001966"/>
    </source>
</evidence>
<organism evidence="13">
    <name type="scientific">Chromera velia CCMP2878</name>
    <dbReference type="NCBI Taxonomy" id="1169474"/>
    <lineage>
        <taxon>Eukaryota</taxon>
        <taxon>Sar</taxon>
        <taxon>Alveolata</taxon>
        <taxon>Colpodellida</taxon>
        <taxon>Chromeraceae</taxon>
        <taxon>Chromera</taxon>
    </lineage>
</organism>
<keyword evidence="5" id="KW-0489">Methyltransferase</keyword>
<gene>
    <name evidence="13" type="ORF">Cvel_20408</name>
</gene>
<dbReference type="SUPFAM" id="SSF102114">
    <property type="entry name" value="Radical SAM enzymes"/>
    <property type="match status" value="1"/>
</dbReference>
<dbReference type="GO" id="GO:0030488">
    <property type="term" value="P:tRNA methylation"/>
    <property type="evidence" value="ECO:0007669"/>
    <property type="project" value="TreeGrafter"/>
</dbReference>
<evidence type="ECO:0000256" key="3">
    <source>
        <dbReference type="ARBA" id="ARBA00022485"/>
    </source>
</evidence>
<comment type="cofactor">
    <cofactor evidence="1">
        <name>[4Fe-4S] cluster</name>
        <dbReference type="ChEBI" id="CHEBI:49883"/>
    </cofactor>
</comment>
<keyword evidence="6" id="KW-0808">Transferase</keyword>
<evidence type="ECO:0000256" key="8">
    <source>
        <dbReference type="ARBA" id="ARBA00022723"/>
    </source>
</evidence>
<evidence type="ECO:0000259" key="12">
    <source>
        <dbReference type="PROSITE" id="PS51918"/>
    </source>
</evidence>
<evidence type="ECO:0000256" key="4">
    <source>
        <dbReference type="ARBA" id="ARBA00022490"/>
    </source>
</evidence>
<dbReference type="InterPro" id="IPR004383">
    <property type="entry name" value="rRNA_lsu_MTrfase_RlmN/Cfr"/>
</dbReference>
<comment type="subcellular location">
    <subcellularLocation>
        <location evidence="2">Cytoplasm</location>
    </subcellularLocation>
</comment>
<feature type="region of interest" description="Disordered" evidence="11">
    <location>
        <begin position="15"/>
        <end position="35"/>
    </location>
</feature>
<dbReference type="Gene3D" id="3.20.20.70">
    <property type="entry name" value="Aldolase class I"/>
    <property type="match status" value="1"/>
</dbReference>
<evidence type="ECO:0000256" key="9">
    <source>
        <dbReference type="ARBA" id="ARBA00023004"/>
    </source>
</evidence>
<sequence length="439" mass="48107">MTTFVCDTSGFVRPGRAPSLKQHSRSRPPESVLGATDVEKLELTEHSPSMQPSKTASKDNLLRVFSSRPAELSEILGGTGRSRALWENVKNGFYFTEENTLPYYQDKHHLRLSARSVSSLLELTGGNPLPPQRVVSETVAPCGTVKLLVEMEDGMQVETVLIPNAEREKEKGTTTLCVSSQVGCARGCIFCATGKMGLVRNLRADEILAQVFFAQRRIRESSKEATPLPPLMNCVFMGMGEPLNNPKEVLKAVEVLTDRLAFALGPRHVTVSTVGPSPASVRGLREFRCGLAWSLHSAVEETRRQLVPTSTHSAVELRDAFLEVIGDPERPQVLRSCLIEATLLEGLNDDDRHADAMLELLKPFPKEVKVNLLPYNDIGVEGLARSPPENVAAFARRLQEGGRLCFVRTPRGDDDSCACGQLATASSRKKREAEPAHAS</sequence>
<dbReference type="GO" id="GO:0070475">
    <property type="term" value="P:rRNA base methylation"/>
    <property type="evidence" value="ECO:0007669"/>
    <property type="project" value="TreeGrafter"/>
</dbReference>
<evidence type="ECO:0000256" key="5">
    <source>
        <dbReference type="ARBA" id="ARBA00022603"/>
    </source>
</evidence>
<dbReference type="SFLD" id="SFLDF00275">
    <property type="entry name" value="adenosine_C2_methyltransferase"/>
    <property type="match status" value="1"/>
</dbReference>
<keyword evidence="3" id="KW-0004">4Fe-4S</keyword>
<dbReference type="CDD" id="cd01335">
    <property type="entry name" value="Radical_SAM"/>
    <property type="match status" value="1"/>
</dbReference>
<reference evidence="13" key="1">
    <citation type="submission" date="2014-11" db="EMBL/GenBank/DDBJ databases">
        <authorList>
            <person name="Otto D Thomas"/>
            <person name="Naeem Raeece"/>
        </authorList>
    </citation>
    <scope>NUCLEOTIDE SEQUENCE</scope>
</reference>
<dbReference type="SFLD" id="SFLDS00029">
    <property type="entry name" value="Radical_SAM"/>
    <property type="match status" value="1"/>
</dbReference>
<evidence type="ECO:0000256" key="7">
    <source>
        <dbReference type="ARBA" id="ARBA00022691"/>
    </source>
</evidence>
<dbReference type="SFLD" id="SFLDG01062">
    <property type="entry name" value="methyltransferase_(Class_A)"/>
    <property type="match status" value="1"/>
</dbReference>
<dbReference type="GO" id="GO:0008173">
    <property type="term" value="F:RNA methyltransferase activity"/>
    <property type="evidence" value="ECO:0007669"/>
    <property type="project" value="InterPro"/>
</dbReference>
<name>A0A0G4G5P9_9ALVE</name>
<dbReference type="PROSITE" id="PS51918">
    <property type="entry name" value="RADICAL_SAM"/>
    <property type="match status" value="1"/>
</dbReference>